<dbReference type="SUPFAM" id="SSF50129">
    <property type="entry name" value="GroES-like"/>
    <property type="match status" value="1"/>
</dbReference>
<dbReference type="InterPro" id="IPR011032">
    <property type="entry name" value="GroES-like_sf"/>
</dbReference>
<organism evidence="3 4">
    <name type="scientific">Taxus chinensis</name>
    <name type="common">Chinese yew</name>
    <name type="synonym">Taxus wallichiana var. chinensis</name>
    <dbReference type="NCBI Taxonomy" id="29808"/>
    <lineage>
        <taxon>Eukaryota</taxon>
        <taxon>Viridiplantae</taxon>
        <taxon>Streptophyta</taxon>
        <taxon>Embryophyta</taxon>
        <taxon>Tracheophyta</taxon>
        <taxon>Spermatophyta</taxon>
        <taxon>Pinopsida</taxon>
        <taxon>Pinidae</taxon>
        <taxon>Conifers II</taxon>
        <taxon>Cupressales</taxon>
        <taxon>Taxaceae</taxon>
        <taxon>Taxus</taxon>
    </lineage>
</organism>
<feature type="domain" description="Enoyl reductase (ER)" evidence="2">
    <location>
        <begin position="3"/>
        <end position="312"/>
    </location>
</feature>
<dbReference type="EMBL" id="JAHRHJ020000004">
    <property type="protein sequence ID" value="KAH9318784.1"/>
    <property type="molecule type" value="Genomic_DNA"/>
</dbReference>
<dbReference type="Pfam" id="PF00107">
    <property type="entry name" value="ADH_zinc_N"/>
    <property type="match status" value="1"/>
</dbReference>
<evidence type="ECO:0000313" key="3">
    <source>
        <dbReference type="EMBL" id="KAH9318784.1"/>
    </source>
</evidence>
<keyword evidence="1" id="KW-0560">Oxidoreductase</keyword>
<feature type="non-terminal residue" evidence="3">
    <location>
        <position position="314"/>
    </location>
</feature>
<name>A0AA38LBA4_TAXCH</name>
<dbReference type="InterPro" id="IPR036291">
    <property type="entry name" value="NAD(P)-bd_dom_sf"/>
</dbReference>
<keyword evidence="4" id="KW-1185">Reference proteome</keyword>
<protein>
    <recommendedName>
        <fullName evidence="2">Enoyl reductase (ER) domain-containing protein</fullName>
    </recommendedName>
</protein>
<accession>A0AA38LBA4</accession>
<dbReference type="AlphaFoldDB" id="A0AA38LBA4"/>
<evidence type="ECO:0000256" key="1">
    <source>
        <dbReference type="ARBA" id="ARBA00023002"/>
    </source>
</evidence>
<dbReference type="Proteomes" id="UP000824469">
    <property type="component" value="Unassembled WGS sequence"/>
</dbReference>
<comment type="caution">
    <text evidence="3">The sequence shown here is derived from an EMBL/GenBank/DDBJ whole genome shotgun (WGS) entry which is preliminary data.</text>
</comment>
<dbReference type="FunFam" id="3.40.50.720:FF:000121">
    <property type="entry name" value="Prostaglandin reductase 2"/>
    <property type="match status" value="1"/>
</dbReference>
<evidence type="ECO:0000313" key="4">
    <source>
        <dbReference type="Proteomes" id="UP000824469"/>
    </source>
</evidence>
<dbReference type="PANTHER" id="PTHR43205:SF80">
    <property type="entry name" value="2-ALKENAL REDUCTASE (NADP(+)-DEPENDENT)-LIKE"/>
    <property type="match status" value="1"/>
</dbReference>
<dbReference type="InterPro" id="IPR020843">
    <property type="entry name" value="ER"/>
</dbReference>
<dbReference type="Pfam" id="PF16884">
    <property type="entry name" value="ADH_N_2"/>
    <property type="match status" value="1"/>
</dbReference>
<dbReference type="InterPro" id="IPR041694">
    <property type="entry name" value="ADH_N_2"/>
</dbReference>
<feature type="non-terminal residue" evidence="3">
    <location>
        <position position="1"/>
    </location>
</feature>
<dbReference type="GO" id="GO:0032440">
    <property type="term" value="F:2-alkenal reductase [NAD(P)H] activity"/>
    <property type="evidence" value="ECO:0007669"/>
    <property type="project" value="TreeGrafter"/>
</dbReference>
<dbReference type="OMA" id="TSCNIGK"/>
<reference evidence="3 4" key="1">
    <citation type="journal article" date="2021" name="Nat. Plants">
        <title>The Taxus genome provides insights into paclitaxel biosynthesis.</title>
        <authorList>
            <person name="Xiong X."/>
            <person name="Gou J."/>
            <person name="Liao Q."/>
            <person name="Li Y."/>
            <person name="Zhou Q."/>
            <person name="Bi G."/>
            <person name="Li C."/>
            <person name="Du R."/>
            <person name="Wang X."/>
            <person name="Sun T."/>
            <person name="Guo L."/>
            <person name="Liang H."/>
            <person name="Lu P."/>
            <person name="Wu Y."/>
            <person name="Zhang Z."/>
            <person name="Ro D.K."/>
            <person name="Shang Y."/>
            <person name="Huang S."/>
            <person name="Yan J."/>
        </authorList>
    </citation>
    <scope>NUCLEOTIDE SEQUENCE [LARGE SCALE GENOMIC DNA]</scope>
    <source>
        <strain evidence="3">Ta-2019</strain>
    </source>
</reference>
<proteinExistence type="predicted"/>
<dbReference type="InterPro" id="IPR045010">
    <property type="entry name" value="MDR_fam"/>
</dbReference>
<dbReference type="SMART" id="SM00829">
    <property type="entry name" value="PKS_ER"/>
    <property type="match status" value="1"/>
</dbReference>
<dbReference type="PANTHER" id="PTHR43205">
    <property type="entry name" value="PROSTAGLANDIN REDUCTASE"/>
    <property type="match status" value="1"/>
</dbReference>
<gene>
    <name evidence="3" type="ORF">KI387_020553</name>
</gene>
<dbReference type="Gene3D" id="3.90.180.10">
    <property type="entry name" value="Medium-chain alcohol dehydrogenases, catalytic domain"/>
    <property type="match status" value="1"/>
</dbReference>
<dbReference type="InterPro" id="IPR013149">
    <property type="entry name" value="ADH-like_C"/>
</dbReference>
<evidence type="ECO:0000259" key="2">
    <source>
        <dbReference type="SMART" id="SM00829"/>
    </source>
</evidence>
<sequence>PLTAEHVKIRETTLDIESVGKDEVVVRIQWVSIDPYLKWFFKNQSKDGLYFDSLKLGQPIISLSVGEVVASANPGFEVGDVVTGMCVVAEYNILGGSSLRKLDTNLAKPSDYLGPLGMPGLTAWGGLVLIGNPKPGEEVFVSSAAGGVGLLAAQLAKIKGCRVVGSVGTDQKVKMLKEEFGFDDAFNYKSETDWDAALSKYFPKGIDIYFENVGGKMLEAVLNHINTNARIPICGMISQYDKGDWKGRYGVRNLLNLVGKCGKMEGFLCGQYLHRMEEFVQEVGGYMKQGKIKYKEEVKEGIESFVDAFNSIFT</sequence>
<dbReference type="Gene3D" id="3.40.50.720">
    <property type="entry name" value="NAD(P)-binding Rossmann-like Domain"/>
    <property type="match status" value="1"/>
</dbReference>
<dbReference type="SUPFAM" id="SSF51735">
    <property type="entry name" value="NAD(P)-binding Rossmann-fold domains"/>
    <property type="match status" value="1"/>
</dbReference>